<dbReference type="InterPro" id="IPR001753">
    <property type="entry name" value="Enoyl-CoA_hydra/iso"/>
</dbReference>
<organism evidence="2 3">
    <name type="scientific">Futiania mangrovi</name>
    <dbReference type="NCBI Taxonomy" id="2959716"/>
    <lineage>
        <taxon>Bacteria</taxon>
        <taxon>Pseudomonadati</taxon>
        <taxon>Pseudomonadota</taxon>
        <taxon>Alphaproteobacteria</taxon>
        <taxon>Futianiales</taxon>
        <taxon>Futianiaceae</taxon>
        <taxon>Futiania</taxon>
    </lineage>
</organism>
<dbReference type="GO" id="GO:0006635">
    <property type="term" value="P:fatty acid beta-oxidation"/>
    <property type="evidence" value="ECO:0007669"/>
    <property type="project" value="TreeGrafter"/>
</dbReference>
<evidence type="ECO:0000313" key="3">
    <source>
        <dbReference type="Proteomes" id="UP001055804"/>
    </source>
</evidence>
<dbReference type="Gene3D" id="3.90.226.10">
    <property type="entry name" value="2-enoyl-CoA Hydratase, Chain A, domain 1"/>
    <property type="match status" value="1"/>
</dbReference>
<evidence type="ECO:0000313" key="2">
    <source>
        <dbReference type="EMBL" id="MCP1336772.1"/>
    </source>
</evidence>
<dbReference type="Pfam" id="PF00378">
    <property type="entry name" value="ECH_1"/>
    <property type="match status" value="1"/>
</dbReference>
<name>A0A9J6P9V2_9PROT</name>
<gene>
    <name evidence="2" type="ORF">NJQ99_10165</name>
</gene>
<reference evidence="2" key="1">
    <citation type="submission" date="2022-06" db="EMBL/GenBank/DDBJ databases">
        <title>Isolation and Genomics of Futiania mangrovii gen. nov., sp. nov., a Rare and Metabolically-versatile member in the Class Alphaproteobacteria.</title>
        <authorList>
            <person name="Liu L."/>
            <person name="Huang W.-C."/>
            <person name="Pan J."/>
            <person name="Li J."/>
            <person name="Huang Y."/>
            <person name="Du H."/>
            <person name="Liu Y."/>
            <person name="Li M."/>
        </authorList>
    </citation>
    <scope>NUCLEOTIDE SEQUENCE</scope>
    <source>
        <strain evidence="2">FT118</strain>
    </source>
</reference>
<evidence type="ECO:0000256" key="1">
    <source>
        <dbReference type="ARBA" id="ARBA00005254"/>
    </source>
</evidence>
<accession>A0A9J6P9V2</accession>
<dbReference type="PANTHER" id="PTHR11941:SF171">
    <property type="entry name" value="SD19268P"/>
    <property type="match status" value="1"/>
</dbReference>
<dbReference type="NCBIfam" id="NF004795">
    <property type="entry name" value="PRK06143.1"/>
    <property type="match status" value="1"/>
</dbReference>
<sequence length="264" mass="28103">MTDTATVSLRTEDRAHGKVAFLTVENERKLNTFSTPVMEAFVAAVEGLKDDADLRALVVTGRGPKAFVGGADIREMAGIRDEAGARAFITRVHRTCASLRDLPVPVIGRVNGYALGAGLELVAACDMRIASDNAVFGMPEVRVGIPSVVEAALLPGLIGWGRTRRLLILAENLDAAEALDWGLVEKVVPAADLDAAVDQWLDMIGAAGPQAIRAQKALIRQWEDLPLREAVAAGIDSFAGSWKTSEPADMLGAFFAEKDKAKKG</sequence>
<dbReference type="InterPro" id="IPR029045">
    <property type="entry name" value="ClpP/crotonase-like_dom_sf"/>
</dbReference>
<dbReference type="SUPFAM" id="SSF52096">
    <property type="entry name" value="ClpP/crotonase"/>
    <property type="match status" value="1"/>
</dbReference>
<keyword evidence="3" id="KW-1185">Reference proteome</keyword>
<proteinExistence type="inferred from homology"/>
<dbReference type="EMBL" id="JAMZFT010000002">
    <property type="protein sequence ID" value="MCP1336772.1"/>
    <property type="molecule type" value="Genomic_DNA"/>
</dbReference>
<comment type="caution">
    <text evidence="2">The sequence shown here is derived from an EMBL/GenBank/DDBJ whole genome shotgun (WGS) entry which is preliminary data.</text>
</comment>
<dbReference type="RefSeq" id="WP_269332718.1">
    <property type="nucleotide sequence ID" value="NZ_JAMZFT010000002.1"/>
</dbReference>
<protein>
    <submittedName>
        <fullName evidence="2">Enoyl-CoA hydratase</fullName>
    </submittedName>
</protein>
<dbReference type="Proteomes" id="UP001055804">
    <property type="component" value="Unassembled WGS sequence"/>
</dbReference>
<dbReference type="PANTHER" id="PTHR11941">
    <property type="entry name" value="ENOYL-COA HYDRATASE-RELATED"/>
    <property type="match status" value="1"/>
</dbReference>
<dbReference type="CDD" id="cd06558">
    <property type="entry name" value="crotonase-like"/>
    <property type="match status" value="1"/>
</dbReference>
<comment type="similarity">
    <text evidence="1">Belongs to the enoyl-CoA hydratase/isomerase family.</text>
</comment>
<dbReference type="GO" id="GO:0003824">
    <property type="term" value="F:catalytic activity"/>
    <property type="evidence" value="ECO:0007669"/>
    <property type="project" value="UniProtKB-ARBA"/>
</dbReference>
<dbReference type="AlphaFoldDB" id="A0A9J6P9V2"/>